<dbReference type="Pfam" id="PF26639">
    <property type="entry name" value="Het-6_barrel"/>
    <property type="match status" value="1"/>
</dbReference>
<organism evidence="2 3">
    <name type="scientific">Gnomoniopsis smithogilvyi</name>
    <dbReference type="NCBI Taxonomy" id="1191159"/>
    <lineage>
        <taxon>Eukaryota</taxon>
        <taxon>Fungi</taxon>
        <taxon>Dikarya</taxon>
        <taxon>Ascomycota</taxon>
        <taxon>Pezizomycotina</taxon>
        <taxon>Sordariomycetes</taxon>
        <taxon>Sordariomycetidae</taxon>
        <taxon>Diaporthales</taxon>
        <taxon>Gnomoniaceae</taxon>
        <taxon>Gnomoniopsis</taxon>
    </lineage>
</organism>
<evidence type="ECO:0000259" key="1">
    <source>
        <dbReference type="Pfam" id="PF06985"/>
    </source>
</evidence>
<accession>A0A9W9D163</accession>
<evidence type="ECO:0000313" key="3">
    <source>
        <dbReference type="Proteomes" id="UP001140453"/>
    </source>
</evidence>
<dbReference type="AlphaFoldDB" id="A0A9W9D163"/>
<dbReference type="Pfam" id="PF06985">
    <property type="entry name" value="HET"/>
    <property type="match status" value="1"/>
</dbReference>
<dbReference type="InterPro" id="IPR010730">
    <property type="entry name" value="HET"/>
</dbReference>
<reference evidence="2" key="1">
    <citation type="submission" date="2022-10" db="EMBL/GenBank/DDBJ databases">
        <title>Tapping the CABI collections for fungal endophytes: first genome assemblies for Collariella, Neodidymelliopsis, Ascochyta clinopodiicola, Didymella pomorum, Didymosphaeria variabile, Neocosmospora piperis and Neocucurbitaria cava.</title>
        <authorList>
            <person name="Hill R."/>
        </authorList>
    </citation>
    <scope>NUCLEOTIDE SEQUENCE</scope>
    <source>
        <strain evidence="2">IMI 355082</strain>
    </source>
</reference>
<sequence>MAEDSFAGPAALEKRSPSFYKPLRVVGQPQAHQFRLLKVHDNHDHIIACDLLSFDIHHAPSYRALSYTWKSPFDHDISGLQAAGSTRIVGDTTDREVIENILVNGQSVSVGSNLAAGLRAIRDWHNDGRDEFVWADAVCIDQSNYQERGYQVAVMGEIYSNADSVVIWLGEEAQDSDMALSFLKVLARHRRDHEAGQARILAMAQDPRFLRQWRALSALMRRRWFERAWVLQETVLARKALFCCGRTNLRDIDMLDGFQALWHAGDRLWNSFAQGDDVKLHVPTRNFMNGMTRVRTARLDGNLYSMLTVHHRSMSLIATDARDYVYAKISIASDGHLVKITYGEPVETVYTTFVLDYISGKQSLDIIHFDARPRTTPGLPSWVPDWKAGFGAAPLQPGPEDNPDTTLQYYSASKNETPKDVRFDRDSRALICTGYIIDTVDGVSRSEEASFMGSEPERPVSQPRSSQCAYPGGDTQIFEALWRTMTRSRNELDHALGPTDVTTLVTSFLDAEKRLDEGQDPRVSRFNNAVFGLRGFSVFGQAISDRMSKGVQFCRGASTSITAHARSDVEDDLTRGMMFRRLITTTGGYLGTAPVEAEPGNTIAILFGSSAPVVLRQTEAEGTYRLVGSANIHNVMFGEGLVAKQENGEVPEAIALI</sequence>
<proteinExistence type="predicted"/>
<dbReference type="PANTHER" id="PTHR24148:SF73">
    <property type="entry name" value="HET DOMAIN PROTEIN (AFU_ORTHOLOGUE AFUA_8G01020)"/>
    <property type="match status" value="1"/>
</dbReference>
<dbReference type="Proteomes" id="UP001140453">
    <property type="component" value="Unassembled WGS sequence"/>
</dbReference>
<comment type="caution">
    <text evidence="2">The sequence shown here is derived from an EMBL/GenBank/DDBJ whole genome shotgun (WGS) entry which is preliminary data.</text>
</comment>
<keyword evidence="3" id="KW-1185">Reference proteome</keyword>
<dbReference type="InterPro" id="IPR052895">
    <property type="entry name" value="HetReg/Transcr_Mod"/>
</dbReference>
<dbReference type="PANTHER" id="PTHR24148">
    <property type="entry name" value="ANKYRIN REPEAT DOMAIN-CONTAINING PROTEIN 39 HOMOLOG-RELATED"/>
    <property type="match status" value="1"/>
</dbReference>
<name>A0A9W9D163_9PEZI</name>
<dbReference type="OrthoDB" id="2157530at2759"/>
<protein>
    <recommendedName>
        <fullName evidence="1">Heterokaryon incompatibility domain-containing protein</fullName>
    </recommendedName>
</protein>
<gene>
    <name evidence="2" type="ORF">N0V93_001411</name>
</gene>
<evidence type="ECO:0000313" key="2">
    <source>
        <dbReference type="EMBL" id="KAJ4397187.1"/>
    </source>
</evidence>
<dbReference type="EMBL" id="JAPEVB010000001">
    <property type="protein sequence ID" value="KAJ4397187.1"/>
    <property type="molecule type" value="Genomic_DNA"/>
</dbReference>
<feature type="domain" description="Heterokaryon incompatibility" evidence="1">
    <location>
        <begin position="62"/>
        <end position="233"/>
    </location>
</feature>